<feature type="transmembrane region" description="Helical" evidence="1">
    <location>
        <begin position="373"/>
        <end position="393"/>
    </location>
</feature>
<evidence type="ECO:0000313" key="3">
    <source>
        <dbReference type="EMBL" id="AKO94183.1"/>
    </source>
</evidence>
<dbReference type="InterPro" id="IPR052722">
    <property type="entry name" value="PgpH_phosphodiesterase"/>
</dbReference>
<dbReference type="EMBL" id="CP011974">
    <property type="protein sequence ID" value="AKO94183.1"/>
    <property type="molecule type" value="Genomic_DNA"/>
</dbReference>
<dbReference type="SUPFAM" id="SSF109604">
    <property type="entry name" value="HD-domain/PDEase-like"/>
    <property type="match status" value="1"/>
</dbReference>
<gene>
    <name evidence="3" type="ORF">BEH_20065</name>
</gene>
<name>A0A0H4L0N8_9BACI</name>
<evidence type="ECO:0000313" key="4">
    <source>
        <dbReference type="Proteomes" id="UP000036202"/>
    </source>
</evidence>
<dbReference type="Pfam" id="PF01966">
    <property type="entry name" value="HD"/>
    <property type="match status" value="1"/>
</dbReference>
<dbReference type="PANTHER" id="PTHR36442:SF1">
    <property type="entry name" value="CYCLIC-DI-AMP PHOSPHODIESTERASE PGPH"/>
    <property type="match status" value="1"/>
</dbReference>
<dbReference type="CDD" id="cd00077">
    <property type="entry name" value="HDc"/>
    <property type="match status" value="1"/>
</dbReference>
<dbReference type="KEGG" id="beo:BEH_20065"/>
<keyword evidence="1" id="KW-0472">Membrane</keyword>
<feature type="transmembrane region" description="Helical" evidence="1">
    <location>
        <begin position="268"/>
        <end position="289"/>
    </location>
</feature>
<protein>
    <recommendedName>
        <fullName evidence="2">HD domain-containing protein</fullName>
    </recommendedName>
</protein>
<dbReference type="Gene3D" id="1.10.3210.10">
    <property type="entry name" value="Hypothetical protein af1432"/>
    <property type="match status" value="1"/>
</dbReference>
<sequence>MLKLWKQMMEQLNKLKFIQIGLYALLGIFLFSIMYNNVKPEELDLRKFTISKQTVYSPITIEDKESTEKKREEAKESVEDVYTLKTEYAQNRIDLVEAIFNAVDDFKKQNKGITDEEIVDVKSQLKETMPKEASRGLSEEVFETLVKTDKEQLSAAKDTIITAIHQTMKNRVTVQDISDKRKDTANQLMYANVDDNVKDSMRAIAEFAVIPNVVYDPNKTRENRQEAVEKIDPVRIKQGQILVEEGQLITSDIYHQLQLVGLLDNKHLIPPFVGLGLLVVIMISAIVYYLKEFHQKTYQPLVLYVIVMIITITIIKLVSLFQEQEISDLGYLAPVATGGLLLRLLLNEKVAVISSIVVAICGSIIFNQEVTNVFNMPMALYFLISSIAGILFINHQQRRSQILQAGLFIAFMNIVAIFAIVFLKNGQIDNMEIGYYSLMAVSSGIISSVLTIGILPFFEAGFGILSSIKLIELSNPNHPLLRKILTETPGTYHHSVMVANLAEAACEVIGANGLLARVGSYYHDIGKTRRPHYFIENQMNIKNPHDRLPPEVSKNIIIAHAVDGADILRKHKFPREFVDIAREHHGTTLLKFFYYKAVEKSEKEIPECEYRYPGPKAQTKESAVIGIADSVEAAVRSMSNPTPEKIENLVSNIIKDRLQDGQLSECDLTLRELGTVSKALCETLNGIFHSRIEYPDMKKEKENEDDSSS</sequence>
<keyword evidence="4" id="KW-1185">Reference proteome</keyword>
<dbReference type="PATRIC" id="fig|135735.6.peg.4249"/>
<dbReference type="SMART" id="SM00471">
    <property type="entry name" value="HDc"/>
    <property type="match status" value="1"/>
</dbReference>
<feature type="transmembrane region" description="Helical" evidence="1">
    <location>
        <begin position="350"/>
        <end position="367"/>
    </location>
</feature>
<dbReference type="OrthoDB" id="9806952at2"/>
<dbReference type="NCBIfam" id="TIGR00277">
    <property type="entry name" value="HDIG"/>
    <property type="match status" value="1"/>
</dbReference>
<accession>A0A0H4L0N8</accession>
<feature type="transmembrane region" description="Helical" evidence="1">
    <location>
        <begin position="20"/>
        <end position="38"/>
    </location>
</feature>
<feature type="domain" description="HD" evidence="2">
    <location>
        <begin position="491"/>
        <end position="634"/>
    </location>
</feature>
<proteinExistence type="predicted"/>
<reference evidence="4" key="2">
    <citation type="submission" date="2015-06" db="EMBL/GenBank/DDBJ databases">
        <title>Genome Sequence of Bacillus endophyticus and Analysis of its Companion Mechanism in the Ketogulonigenium vulgare-Bacillus strain Consortium.</title>
        <authorList>
            <person name="Jia N."/>
            <person name="Du J."/>
            <person name="Ding M.-Z."/>
            <person name="Gao F."/>
            <person name="Yuan Y.-J."/>
        </authorList>
    </citation>
    <scope>NUCLEOTIDE SEQUENCE [LARGE SCALE GENOMIC DNA]</scope>
    <source>
        <strain evidence="4">Hbe603</strain>
    </source>
</reference>
<dbReference type="InterPro" id="IPR006675">
    <property type="entry name" value="HDIG_dom"/>
</dbReference>
<feature type="transmembrane region" description="Helical" evidence="1">
    <location>
        <begin position="301"/>
        <end position="322"/>
    </location>
</feature>
<dbReference type="Pfam" id="PF07698">
    <property type="entry name" value="7TM-7TMR_HD"/>
    <property type="match status" value="1"/>
</dbReference>
<dbReference type="Pfam" id="PF07697">
    <property type="entry name" value="7TMR-HDED"/>
    <property type="match status" value="1"/>
</dbReference>
<evidence type="ECO:0000256" key="1">
    <source>
        <dbReference type="SAM" id="Phobius"/>
    </source>
</evidence>
<dbReference type="RefSeq" id="WP_046217864.1">
    <property type="nucleotide sequence ID" value="NZ_CP011974.1"/>
</dbReference>
<dbReference type="AlphaFoldDB" id="A0A0H4L0N8"/>
<keyword evidence="1" id="KW-1133">Transmembrane helix</keyword>
<reference evidence="3 4" key="1">
    <citation type="journal article" date="2015" name="PLoS ONE">
        <title>Genome Sequence of Bacillus endophyticus and Analysis of Its Companion Mechanism in the Ketogulonigenium vulgare-Bacillus Strain Consortium.</title>
        <authorList>
            <person name="Jia N."/>
            <person name="Du J."/>
            <person name="Ding M.Z."/>
            <person name="Gao F."/>
            <person name="Yuan Y.J."/>
        </authorList>
    </citation>
    <scope>NUCLEOTIDE SEQUENCE [LARGE SCALE GENOMIC DNA]</scope>
    <source>
        <strain evidence="3 4">Hbe603</strain>
    </source>
</reference>
<keyword evidence="1" id="KW-0812">Transmembrane</keyword>
<feature type="transmembrane region" description="Helical" evidence="1">
    <location>
        <begin position="435"/>
        <end position="458"/>
    </location>
</feature>
<feature type="transmembrane region" description="Helical" evidence="1">
    <location>
        <begin position="405"/>
        <end position="423"/>
    </location>
</feature>
<dbReference type="InterPro" id="IPR003607">
    <property type="entry name" value="HD/PDEase_dom"/>
</dbReference>
<evidence type="ECO:0000259" key="2">
    <source>
        <dbReference type="PROSITE" id="PS51831"/>
    </source>
</evidence>
<dbReference type="InterPro" id="IPR011621">
    <property type="entry name" value="Metal-dep_PHydrolase_7TM_intra"/>
</dbReference>
<organism evidence="3 4">
    <name type="scientific">Priestia filamentosa</name>
    <dbReference type="NCBI Taxonomy" id="1402861"/>
    <lineage>
        <taxon>Bacteria</taxon>
        <taxon>Bacillati</taxon>
        <taxon>Bacillota</taxon>
        <taxon>Bacilli</taxon>
        <taxon>Bacillales</taxon>
        <taxon>Bacillaceae</taxon>
        <taxon>Priestia</taxon>
    </lineage>
</organism>
<dbReference type="PANTHER" id="PTHR36442">
    <property type="entry name" value="CYCLIC-DI-AMP PHOSPHODIESTERASE PGPH"/>
    <property type="match status" value="1"/>
</dbReference>
<dbReference type="PROSITE" id="PS51831">
    <property type="entry name" value="HD"/>
    <property type="match status" value="1"/>
</dbReference>
<dbReference type="InterPro" id="IPR006674">
    <property type="entry name" value="HD_domain"/>
</dbReference>
<dbReference type="Proteomes" id="UP000036202">
    <property type="component" value="Chromosome"/>
</dbReference>
<dbReference type="InterPro" id="IPR011624">
    <property type="entry name" value="Metal-dep_PHydrolase_7TM_extra"/>
</dbReference>